<reference evidence="2" key="1">
    <citation type="journal article" date="2015" name="J. Biotechnol.">
        <title>Complete genome sequence of Streptomyces ambofaciens ATCC 23877, the spiramycin producer.</title>
        <authorList>
            <person name="Thibessard A."/>
            <person name="Haas D."/>
            <person name="Gerbaud C."/>
            <person name="Aigle B."/>
            <person name="Lautru S."/>
            <person name="Pernodet J.L."/>
            <person name="Leblond P."/>
        </authorList>
    </citation>
    <scope>NUCLEOTIDE SEQUENCE [LARGE SCALE GENOMIC DNA]</scope>
    <source>
        <strain evidence="2">ATCC 23877 / 3486 / DSM 40053 / JCM 4204 / NBRC 12836 / NRRL B-2516</strain>
        <plasmid evidence="2">pSAM1</plasmid>
    </source>
</reference>
<evidence type="ECO:0000313" key="1">
    <source>
        <dbReference type="EMBL" id="AKZ60758.1"/>
    </source>
</evidence>
<proteinExistence type="predicted"/>
<evidence type="ECO:0000313" key="2">
    <source>
        <dbReference type="Proteomes" id="UP000061018"/>
    </source>
</evidence>
<dbReference type="RefSeq" id="WP_053143278.1">
    <property type="nucleotide sequence ID" value="NZ_CP012383.1"/>
</dbReference>
<sequence>MPDSTVTAARLQAVHAWQSFTTDRNLKAVVPDWRTRTAADGRPVLSAEVAGPGAAHALRLFAGNYYLALPQSGDLRPFWDVDVPGRTVLVWRSGGVWVELWHPDTVTSLPAAPAQPVRPVQAREGLLSRASARLPYTRRATKETSR</sequence>
<dbReference type="AlphaFoldDB" id="A0A0K2B698"/>
<geneLocation type="plasmid" evidence="1 2">
    <name>pSAM1</name>
</geneLocation>
<dbReference type="Proteomes" id="UP000061018">
    <property type="component" value="Plasmid pSAM1"/>
</dbReference>
<keyword evidence="1" id="KW-0614">Plasmid</keyword>
<accession>A0A0K2B698</accession>
<dbReference type="KEGG" id="samb:SAM23877_p049"/>
<name>A0A0K2B698_STRA7</name>
<organism evidence="1 2">
    <name type="scientific">Streptomyces ambofaciens (strain ATCC 23877 / 3486 / DSM 40053 / JCM 4204 / NBRC 12836 / NRRL B-2516)</name>
    <dbReference type="NCBI Taxonomy" id="278992"/>
    <lineage>
        <taxon>Bacteria</taxon>
        <taxon>Bacillati</taxon>
        <taxon>Actinomycetota</taxon>
        <taxon>Actinomycetes</taxon>
        <taxon>Kitasatosporales</taxon>
        <taxon>Streptomycetaceae</taxon>
        <taxon>Streptomyces</taxon>
    </lineage>
</organism>
<dbReference type="EMBL" id="CP012383">
    <property type="protein sequence ID" value="AKZ60758.1"/>
    <property type="molecule type" value="Genomic_DNA"/>
</dbReference>
<gene>
    <name evidence="1" type="ORF">SAM23877_p049</name>
</gene>
<protein>
    <submittedName>
        <fullName evidence="1">Putative PCQ3_100</fullName>
    </submittedName>
</protein>